<keyword evidence="4" id="KW-1185">Reference proteome</keyword>
<feature type="coiled-coil region" evidence="1">
    <location>
        <begin position="386"/>
        <end position="466"/>
    </location>
</feature>
<comment type="caution">
    <text evidence="3">The sequence shown here is derived from an EMBL/GenBank/DDBJ whole genome shotgun (WGS) entry which is preliminary data.</text>
</comment>
<evidence type="ECO:0000313" key="4">
    <source>
        <dbReference type="Proteomes" id="UP000693970"/>
    </source>
</evidence>
<feature type="compositionally biased region" description="Basic residues" evidence="2">
    <location>
        <begin position="338"/>
        <end position="347"/>
    </location>
</feature>
<reference evidence="3" key="1">
    <citation type="journal article" date="2021" name="Sci. Rep.">
        <title>Diploid genomic architecture of Nitzschia inconspicua, an elite biomass production diatom.</title>
        <authorList>
            <person name="Oliver A."/>
            <person name="Podell S."/>
            <person name="Pinowska A."/>
            <person name="Traller J.C."/>
            <person name="Smith S.R."/>
            <person name="McClure R."/>
            <person name="Beliaev A."/>
            <person name="Bohutskyi P."/>
            <person name="Hill E.A."/>
            <person name="Rabines A."/>
            <person name="Zheng H."/>
            <person name="Allen L.Z."/>
            <person name="Kuo A."/>
            <person name="Grigoriev I.V."/>
            <person name="Allen A.E."/>
            <person name="Hazlebeck D."/>
            <person name="Allen E.E."/>
        </authorList>
    </citation>
    <scope>NUCLEOTIDE SEQUENCE</scope>
    <source>
        <strain evidence="3">Hildebrandi</strain>
    </source>
</reference>
<dbReference type="EMBL" id="JAGRRH010000004">
    <property type="protein sequence ID" value="KAG7370645.1"/>
    <property type="molecule type" value="Genomic_DNA"/>
</dbReference>
<feature type="region of interest" description="Disordered" evidence="2">
    <location>
        <begin position="320"/>
        <end position="349"/>
    </location>
</feature>
<accession>A0A9K3Q514</accession>
<sequence>MPTTDFDINTPPRTIWDPPVNNSNESSGMDDDEEEDEDIDPVKWSNQAMRIQLWDTFRLARIILGEPIKTRRLTSHLILHAIRKVAEMKLLISMLQKQMNDQFFEARAAAEESAMRAIEAAATKIPSPLETVPESSESSMSPHLETPTSSREGRHFHYASSDEDDLEEIFNETSEDLQRYGCASAAIKSKPSVETTNTPTTWDSSVDSEGVVHHVTSEDDSYHVAVLRREILSQPTLAHSAVSSGLDPRTTLESKPSAKEYNKLLRMQSQKQHQEIESMLKSLDLKVQETSNLTSSQIKALQAKLDDSRSQQEAVLKQQEQRLQRLSSRPTPTEAKTVRRAKQQSKRHQQEMDSMLQQLYDKVRETSEHTSEQIQELYHVLQHAKMQQEGAHAAALENLRRQMEDQEQSQKEQFDAIVLKHFQTQEALEEQLDHTQERLQEQVHLVEDWQRKYQQLESTIVSKKEAQTVLKKVQALNAQLYVDRTGKGSKLKKITMTRSEISRVNQSVIELLSKMAETNNIASDPLLTRPLQMELPAELKQAKEKEAAILEELDFLKLQKDMLLEDTSKKTPEQLEEMRAAATQQFKKELADILVAEGHRLQEIENLETELNHLAYLAVQIEECEHDFRKQQELYQQSIEELRAQNQSSTAKLRTLQGDIQQTVEQQAVKLVRDKGDANLSARDLRIRELEQALAQRDAELANSQAQLNASQERVRRLEAAIASQ</sequence>
<feature type="region of interest" description="Disordered" evidence="2">
    <location>
        <begin position="1"/>
        <end position="37"/>
    </location>
</feature>
<feature type="region of interest" description="Disordered" evidence="2">
    <location>
        <begin position="127"/>
        <end position="165"/>
    </location>
</feature>
<gene>
    <name evidence="3" type="ORF">IV203_019215</name>
</gene>
<name>A0A9K3Q514_9STRA</name>
<reference evidence="3" key="2">
    <citation type="submission" date="2021-04" db="EMBL/GenBank/DDBJ databases">
        <authorList>
            <person name="Podell S."/>
        </authorList>
    </citation>
    <scope>NUCLEOTIDE SEQUENCE</scope>
    <source>
        <strain evidence="3">Hildebrandi</strain>
    </source>
</reference>
<feature type="compositionally biased region" description="Polar residues" evidence="2">
    <location>
        <begin position="133"/>
        <end position="150"/>
    </location>
</feature>
<proteinExistence type="predicted"/>
<protein>
    <submittedName>
        <fullName evidence="3">Uncharacterized protein</fullName>
    </submittedName>
</protein>
<organism evidence="3 4">
    <name type="scientific">Nitzschia inconspicua</name>
    <dbReference type="NCBI Taxonomy" id="303405"/>
    <lineage>
        <taxon>Eukaryota</taxon>
        <taxon>Sar</taxon>
        <taxon>Stramenopiles</taxon>
        <taxon>Ochrophyta</taxon>
        <taxon>Bacillariophyta</taxon>
        <taxon>Bacillariophyceae</taxon>
        <taxon>Bacillariophycidae</taxon>
        <taxon>Bacillariales</taxon>
        <taxon>Bacillariaceae</taxon>
        <taxon>Nitzschia</taxon>
    </lineage>
</organism>
<evidence type="ECO:0000256" key="2">
    <source>
        <dbReference type="SAM" id="MobiDB-lite"/>
    </source>
</evidence>
<evidence type="ECO:0000256" key="1">
    <source>
        <dbReference type="SAM" id="Coils"/>
    </source>
</evidence>
<evidence type="ECO:0000313" key="3">
    <source>
        <dbReference type="EMBL" id="KAG7370645.1"/>
    </source>
</evidence>
<keyword evidence="1" id="KW-0175">Coiled coil</keyword>
<feature type="coiled-coil region" evidence="1">
    <location>
        <begin position="687"/>
        <end position="721"/>
    </location>
</feature>
<dbReference type="AlphaFoldDB" id="A0A9K3Q514"/>
<feature type="compositionally biased region" description="Acidic residues" evidence="2">
    <location>
        <begin position="28"/>
        <end position="37"/>
    </location>
</feature>
<dbReference type="Proteomes" id="UP000693970">
    <property type="component" value="Unassembled WGS sequence"/>
</dbReference>